<evidence type="ECO:0000313" key="3">
    <source>
        <dbReference type="RefSeq" id="XP_027364371.1"/>
    </source>
</evidence>
<name>A0A8B8M6S1_ABRPR</name>
<evidence type="ECO:0000313" key="2">
    <source>
        <dbReference type="Proteomes" id="UP000694853"/>
    </source>
</evidence>
<evidence type="ECO:0000256" key="1">
    <source>
        <dbReference type="SAM" id="MobiDB-lite"/>
    </source>
</evidence>
<dbReference type="Proteomes" id="UP000694853">
    <property type="component" value="Unplaced"/>
</dbReference>
<reference evidence="3" key="2">
    <citation type="submission" date="2025-08" db="UniProtKB">
        <authorList>
            <consortium name="RefSeq"/>
        </authorList>
    </citation>
    <scope>IDENTIFICATION</scope>
    <source>
        <tissue evidence="3">Young leaves</tissue>
    </source>
</reference>
<reference evidence="2" key="1">
    <citation type="journal article" date="2019" name="Toxins">
        <title>Detection of Abrin-Like and Prepropulchellin-Like Toxin Genes and Transcripts Using Whole Genome Sequencing and Full-Length Transcript Sequencing of Abrus precatorius.</title>
        <authorList>
            <person name="Hovde B.T."/>
            <person name="Daligault H.E."/>
            <person name="Hanschen E.R."/>
            <person name="Kunde Y.A."/>
            <person name="Johnson M.B."/>
            <person name="Starkenburg S.R."/>
            <person name="Johnson S.L."/>
        </authorList>
    </citation>
    <scope>NUCLEOTIDE SEQUENCE [LARGE SCALE GENOMIC DNA]</scope>
</reference>
<protein>
    <submittedName>
        <fullName evidence="3">Uncharacterized protein LOC113871470</fullName>
    </submittedName>
</protein>
<dbReference type="KEGG" id="aprc:113871470"/>
<gene>
    <name evidence="3" type="primary">LOC113871470</name>
</gene>
<dbReference type="RefSeq" id="XP_027364371.1">
    <property type="nucleotide sequence ID" value="XM_027508570.1"/>
</dbReference>
<dbReference type="PANTHER" id="PTHR33527:SF28">
    <property type="entry name" value="GB|AAD43168.1"/>
    <property type="match status" value="1"/>
</dbReference>
<keyword evidence="2" id="KW-1185">Reference proteome</keyword>
<dbReference type="GeneID" id="113871470"/>
<dbReference type="OrthoDB" id="1882251at2759"/>
<accession>A0A8B8M6S1</accession>
<sequence length="377" mass="42976">MASLVPSSSLGSNVTITKQEFFSFHNIDRQLFIRLVVGLGRDTSESTHVMAFILWLENLSQNMTIVKNLLQWPDTKLNYLVDEVTLVLECIENSDFPYNDDVNQNGLPLIQFLIRDKTKPLKYFHSKRVNIVSAVTKLFNDVCVKAFTDIVQQVQHERATMNERNFQIENMYGAVPDPYMQMQQVMYYVPTPSVTIVPQQVLVTTPQLGEGSSSSWSGAINPPLETFDVSNQNDFNQIYDEVMTMLNHTTITSTGDEKMDVPANDRTIFMTFSKGYPISEAEVREFFSRRYGDIIETIQMQFVVPPEQSLYARVVIRLEAINIIDHFLESKSKVKLSINGKHVWARKYVHKGNKSQQKTSQVTAESPSPFSAGTSSW</sequence>
<dbReference type="PANTHER" id="PTHR33527">
    <property type="entry name" value="OS07G0274300 PROTEIN"/>
    <property type="match status" value="1"/>
</dbReference>
<dbReference type="AlphaFoldDB" id="A0A8B8M6S1"/>
<feature type="region of interest" description="Disordered" evidence="1">
    <location>
        <begin position="350"/>
        <end position="377"/>
    </location>
</feature>
<feature type="compositionally biased region" description="Polar residues" evidence="1">
    <location>
        <begin position="354"/>
        <end position="377"/>
    </location>
</feature>
<organism evidence="2 3">
    <name type="scientific">Abrus precatorius</name>
    <name type="common">Indian licorice</name>
    <name type="synonym">Glycine abrus</name>
    <dbReference type="NCBI Taxonomy" id="3816"/>
    <lineage>
        <taxon>Eukaryota</taxon>
        <taxon>Viridiplantae</taxon>
        <taxon>Streptophyta</taxon>
        <taxon>Embryophyta</taxon>
        <taxon>Tracheophyta</taxon>
        <taxon>Spermatophyta</taxon>
        <taxon>Magnoliopsida</taxon>
        <taxon>eudicotyledons</taxon>
        <taxon>Gunneridae</taxon>
        <taxon>Pentapetalae</taxon>
        <taxon>rosids</taxon>
        <taxon>fabids</taxon>
        <taxon>Fabales</taxon>
        <taxon>Fabaceae</taxon>
        <taxon>Papilionoideae</taxon>
        <taxon>50 kb inversion clade</taxon>
        <taxon>NPAAA clade</taxon>
        <taxon>indigoferoid/millettioid clade</taxon>
        <taxon>Abreae</taxon>
        <taxon>Abrus</taxon>
    </lineage>
</organism>
<proteinExistence type="predicted"/>